<dbReference type="AlphaFoldDB" id="A0A1H7KH56"/>
<dbReference type="RefSeq" id="WP_093320613.1">
    <property type="nucleotide sequence ID" value="NZ_FOAF01000001.1"/>
</dbReference>
<keyword evidence="1" id="KW-0812">Transmembrane</keyword>
<dbReference type="STRING" id="407022.SAMN05661044_01343"/>
<feature type="transmembrane region" description="Helical" evidence="1">
    <location>
        <begin position="95"/>
        <end position="112"/>
    </location>
</feature>
<evidence type="ECO:0000313" key="3">
    <source>
        <dbReference type="EMBL" id="SEK85840.1"/>
    </source>
</evidence>
<dbReference type="OrthoDB" id="129082at2"/>
<organism evidence="3 4">
    <name type="scientific">Olivibacter domesticus</name>
    <name type="common">Pseudosphingobacterium domesticum</name>
    <dbReference type="NCBI Taxonomy" id="407022"/>
    <lineage>
        <taxon>Bacteria</taxon>
        <taxon>Pseudomonadati</taxon>
        <taxon>Bacteroidota</taxon>
        <taxon>Sphingobacteriia</taxon>
        <taxon>Sphingobacteriales</taxon>
        <taxon>Sphingobacteriaceae</taxon>
        <taxon>Olivibacter</taxon>
    </lineage>
</organism>
<feature type="transmembrane region" description="Helical" evidence="1">
    <location>
        <begin position="37"/>
        <end position="57"/>
    </location>
</feature>
<feature type="transmembrane region" description="Helical" evidence="1">
    <location>
        <begin position="69"/>
        <end position="89"/>
    </location>
</feature>
<dbReference type="Proteomes" id="UP000199421">
    <property type="component" value="Unassembled WGS sequence"/>
</dbReference>
<protein>
    <submittedName>
        <fullName evidence="3">SPW repeat-containing protein</fullName>
    </submittedName>
</protein>
<name>A0A1H7KH56_OLID1</name>
<proteinExistence type="predicted"/>
<accession>A0A1H7KH56</accession>
<keyword evidence="1" id="KW-0472">Membrane</keyword>
<sequence length="132" mass="14925">MLVKLLPRTLHALLDYMAALLLLIAPWVFHFNHERPAIALSILFGVTILVMSLLTNYEGGIRKTIPMDVHLYADVFGGAFLALSPWLLFFSETTYVFHLSMGLGLVLSGLLTKRESQRIYMPKPGDRHIYHG</sequence>
<evidence type="ECO:0000259" key="2">
    <source>
        <dbReference type="Pfam" id="PF03779"/>
    </source>
</evidence>
<dbReference type="Pfam" id="PF03779">
    <property type="entry name" value="SPW"/>
    <property type="match status" value="1"/>
</dbReference>
<evidence type="ECO:0000256" key="1">
    <source>
        <dbReference type="SAM" id="Phobius"/>
    </source>
</evidence>
<evidence type="ECO:0000313" key="4">
    <source>
        <dbReference type="Proteomes" id="UP000199421"/>
    </source>
</evidence>
<reference evidence="4" key="1">
    <citation type="submission" date="2016-10" db="EMBL/GenBank/DDBJ databases">
        <authorList>
            <person name="Varghese N."/>
            <person name="Submissions S."/>
        </authorList>
    </citation>
    <scope>NUCLEOTIDE SEQUENCE [LARGE SCALE GENOMIC DNA]</scope>
    <source>
        <strain evidence="4">DSM 18733</strain>
    </source>
</reference>
<feature type="domain" description="SPW repeat-containing integral membrane" evidence="2">
    <location>
        <begin position="11"/>
        <end position="109"/>
    </location>
</feature>
<keyword evidence="1" id="KW-1133">Transmembrane helix</keyword>
<dbReference type="EMBL" id="FOAF01000001">
    <property type="protein sequence ID" value="SEK85840.1"/>
    <property type="molecule type" value="Genomic_DNA"/>
</dbReference>
<keyword evidence="4" id="KW-1185">Reference proteome</keyword>
<feature type="transmembrane region" description="Helical" evidence="1">
    <location>
        <begin position="12"/>
        <end position="31"/>
    </location>
</feature>
<gene>
    <name evidence="3" type="ORF">SAMN05661044_01343</name>
</gene>
<dbReference type="InterPro" id="IPR005530">
    <property type="entry name" value="SPW"/>
</dbReference>